<accession>X8CTI0</accession>
<evidence type="ECO:0000313" key="4">
    <source>
        <dbReference type="Proteomes" id="UP000020825"/>
    </source>
</evidence>
<dbReference type="InterPro" id="IPR032710">
    <property type="entry name" value="NTF2-like_dom_sf"/>
</dbReference>
<feature type="region of interest" description="Disordered" evidence="1">
    <location>
        <begin position="75"/>
        <end position="137"/>
    </location>
</feature>
<dbReference type="InterPro" id="IPR037401">
    <property type="entry name" value="SnoaL-like"/>
</dbReference>
<dbReference type="AlphaFoldDB" id="X8CTI0"/>
<evidence type="ECO:0000259" key="2">
    <source>
        <dbReference type="Pfam" id="PF13577"/>
    </source>
</evidence>
<dbReference type="Pfam" id="PF13577">
    <property type="entry name" value="SnoaL_4"/>
    <property type="match status" value="1"/>
</dbReference>
<protein>
    <submittedName>
        <fullName evidence="3">SnoaL-like domain protein</fullName>
    </submittedName>
</protein>
<name>X8CTI0_MYCIT</name>
<comment type="caution">
    <text evidence="3">The sequence shown here is derived from an EMBL/GenBank/DDBJ whole genome shotgun (WGS) entry which is preliminary data.</text>
</comment>
<dbReference type="Proteomes" id="UP000020825">
    <property type="component" value="Unassembled WGS sequence"/>
</dbReference>
<feature type="compositionally biased region" description="Polar residues" evidence="1">
    <location>
        <begin position="114"/>
        <end position="124"/>
    </location>
</feature>
<reference evidence="3 4" key="1">
    <citation type="submission" date="2013-12" db="EMBL/GenBank/DDBJ databases">
        <authorList>
            <person name="Zelazny A."/>
            <person name="Olivier K."/>
            <person name="Holland S."/>
            <person name="Lenaerts A."/>
            <person name="Ordway D."/>
            <person name="DeGroote M.A."/>
            <person name="Parker T."/>
            <person name="Sizemore C."/>
            <person name="Tallon L.J."/>
            <person name="Sadzewicz L.K."/>
            <person name="Sengamalay N."/>
            <person name="Fraser C.M."/>
            <person name="Hine E."/>
            <person name="Shefchek K.A."/>
            <person name="Das S.P."/>
            <person name="Tettelin H."/>
        </authorList>
    </citation>
    <scope>NUCLEOTIDE SEQUENCE [LARGE SCALE GENOMIC DNA]</scope>
    <source>
        <strain evidence="3 4">1956</strain>
    </source>
</reference>
<dbReference type="SUPFAM" id="SSF54427">
    <property type="entry name" value="NTF2-like"/>
    <property type="match status" value="1"/>
</dbReference>
<feature type="compositionally biased region" description="Polar residues" evidence="1">
    <location>
        <begin position="76"/>
        <end position="87"/>
    </location>
</feature>
<dbReference type="PATRIC" id="fig|1299331.3.peg.2419"/>
<gene>
    <name evidence="3" type="ORF">I550_2487</name>
</gene>
<evidence type="ECO:0000256" key="1">
    <source>
        <dbReference type="SAM" id="MobiDB-lite"/>
    </source>
</evidence>
<dbReference type="Gene3D" id="3.10.450.50">
    <property type="match status" value="1"/>
</dbReference>
<sequence length="137" mass="15008">MTERAENLVTDGLPAIESIKQLKARYCRYLDTKDWAAWRTIFADDFVSDTSEAGGKVIAGADDFVAFTRQALGRPTQATAHQVHTPKSSSRRQRRRVGYGRCKTSFGSGPGQPWSATAITTKPMKTSRADGLSRAPS</sequence>
<feature type="compositionally biased region" description="Basic residues" evidence="1">
    <location>
        <begin position="89"/>
        <end position="98"/>
    </location>
</feature>
<dbReference type="EMBL" id="JAOG01000001">
    <property type="protein sequence ID" value="EUA59339.1"/>
    <property type="molecule type" value="Genomic_DNA"/>
</dbReference>
<organism evidence="3 4">
    <name type="scientific">Mycobacterium intracellulare 1956</name>
    <dbReference type="NCBI Taxonomy" id="1299331"/>
    <lineage>
        <taxon>Bacteria</taxon>
        <taxon>Bacillati</taxon>
        <taxon>Actinomycetota</taxon>
        <taxon>Actinomycetes</taxon>
        <taxon>Mycobacteriales</taxon>
        <taxon>Mycobacteriaceae</taxon>
        <taxon>Mycobacterium</taxon>
        <taxon>Mycobacterium avium complex (MAC)</taxon>
    </lineage>
</organism>
<feature type="domain" description="SnoaL-like" evidence="2">
    <location>
        <begin position="13"/>
        <end position="87"/>
    </location>
</feature>
<evidence type="ECO:0000313" key="3">
    <source>
        <dbReference type="EMBL" id="EUA59339.1"/>
    </source>
</evidence>
<proteinExistence type="predicted"/>